<accession>A0ABV0VFA6</accession>
<evidence type="ECO:0000313" key="3">
    <source>
        <dbReference type="Proteomes" id="UP001482620"/>
    </source>
</evidence>
<evidence type="ECO:0000256" key="1">
    <source>
        <dbReference type="SAM" id="Phobius"/>
    </source>
</evidence>
<keyword evidence="1" id="KW-1133">Transmembrane helix</keyword>
<organism evidence="2 3">
    <name type="scientific">Ilyodon furcidens</name>
    <name type="common">goldbreast splitfin</name>
    <dbReference type="NCBI Taxonomy" id="33524"/>
    <lineage>
        <taxon>Eukaryota</taxon>
        <taxon>Metazoa</taxon>
        <taxon>Chordata</taxon>
        <taxon>Craniata</taxon>
        <taxon>Vertebrata</taxon>
        <taxon>Euteleostomi</taxon>
        <taxon>Actinopterygii</taxon>
        <taxon>Neopterygii</taxon>
        <taxon>Teleostei</taxon>
        <taxon>Neoteleostei</taxon>
        <taxon>Acanthomorphata</taxon>
        <taxon>Ovalentaria</taxon>
        <taxon>Atherinomorphae</taxon>
        <taxon>Cyprinodontiformes</taxon>
        <taxon>Goodeidae</taxon>
        <taxon>Ilyodon</taxon>
    </lineage>
</organism>
<sequence length="165" mass="18412">MNFTPVTSFSVAASNRLFLRVGLYLPQSIFLSTLTNCPLSSEENHLLSMMLPPPSFTLGMVSLGSFYNVFFFLSSPFARVVECTTKSCLLKRFPKVSCESQHLLQSYPNSFHLWMLVQEMFCPPDLCAVLLALHDAVCSVMSSNKPHKTTGFSLGLNPTQEDSSW</sequence>
<reference evidence="2 3" key="1">
    <citation type="submission" date="2021-06" db="EMBL/GenBank/DDBJ databases">
        <authorList>
            <person name="Palmer J.M."/>
        </authorList>
    </citation>
    <scope>NUCLEOTIDE SEQUENCE [LARGE SCALE GENOMIC DNA]</scope>
    <source>
        <strain evidence="3">if_2019</strain>
        <tissue evidence="2">Muscle</tissue>
    </source>
</reference>
<keyword evidence="1" id="KW-0812">Transmembrane</keyword>
<keyword evidence="1" id="KW-0472">Membrane</keyword>
<name>A0ABV0VFA6_9TELE</name>
<dbReference type="EMBL" id="JAHRIQ010106186">
    <property type="protein sequence ID" value="MEQ2255964.1"/>
    <property type="molecule type" value="Genomic_DNA"/>
</dbReference>
<keyword evidence="3" id="KW-1185">Reference proteome</keyword>
<feature type="transmembrane region" description="Helical" evidence="1">
    <location>
        <begin position="55"/>
        <end position="73"/>
    </location>
</feature>
<evidence type="ECO:0000313" key="2">
    <source>
        <dbReference type="EMBL" id="MEQ2255964.1"/>
    </source>
</evidence>
<gene>
    <name evidence="2" type="ORF">ILYODFUR_019245</name>
</gene>
<protein>
    <submittedName>
        <fullName evidence="2">Uncharacterized protein</fullName>
    </submittedName>
</protein>
<dbReference type="Proteomes" id="UP001482620">
    <property type="component" value="Unassembled WGS sequence"/>
</dbReference>
<comment type="caution">
    <text evidence="2">The sequence shown here is derived from an EMBL/GenBank/DDBJ whole genome shotgun (WGS) entry which is preliminary data.</text>
</comment>
<proteinExistence type="predicted"/>